<reference evidence="1" key="1">
    <citation type="journal article" date="2023" name="bioRxiv">
        <title>Improved chromosome-level genome assembly for marigold (Tagetes erecta).</title>
        <authorList>
            <person name="Jiang F."/>
            <person name="Yuan L."/>
            <person name="Wang S."/>
            <person name="Wang H."/>
            <person name="Xu D."/>
            <person name="Wang A."/>
            <person name="Fan W."/>
        </authorList>
    </citation>
    <scope>NUCLEOTIDE SEQUENCE</scope>
    <source>
        <strain evidence="1">WSJ</strain>
        <tissue evidence="1">Leaf</tissue>
    </source>
</reference>
<dbReference type="AlphaFoldDB" id="A0AAD8ND98"/>
<sequence length="186" mass="20788">MHFYAFGQNAFLCLRAGPSGKTLCHRAEPTKATFYTFGWGLWAKLIAFGRGQLRLRFTPSGGVFGQNLLPSGGANYGYVLHLRVGPSGITLTLPTGAMLFDPTTSGELVGANCPLNIWSSVVMATRQVKSNLLYAMWLRHLLEAHKGQEYEPDDYNRFDPLEAIPPRVREVEHKLFNSSFLLVRIR</sequence>
<organism evidence="1 2">
    <name type="scientific">Tagetes erecta</name>
    <name type="common">African marigold</name>
    <dbReference type="NCBI Taxonomy" id="13708"/>
    <lineage>
        <taxon>Eukaryota</taxon>
        <taxon>Viridiplantae</taxon>
        <taxon>Streptophyta</taxon>
        <taxon>Embryophyta</taxon>
        <taxon>Tracheophyta</taxon>
        <taxon>Spermatophyta</taxon>
        <taxon>Magnoliopsida</taxon>
        <taxon>eudicotyledons</taxon>
        <taxon>Gunneridae</taxon>
        <taxon>Pentapetalae</taxon>
        <taxon>asterids</taxon>
        <taxon>campanulids</taxon>
        <taxon>Asterales</taxon>
        <taxon>Asteraceae</taxon>
        <taxon>Asteroideae</taxon>
        <taxon>Heliantheae alliance</taxon>
        <taxon>Tageteae</taxon>
        <taxon>Tagetes</taxon>
    </lineage>
</organism>
<dbReference type="Proteomes" id="UP001229421">
    <property type="component" value="Unassembled WGS sequence"/>
</dbReference>
<proteinExistence type="predicted"/>
<dbReference type="EMBL" id="JAUHHV010000010">
    <property type="protein sequence ID" value="KAK1411570.1"/>
    <property type="molecule type" value="Genomic_DNA"/>
</dbReference>
<comment type="caution">
    <text evidence="1">The sequence shown here is derived from an EMBL/GenBank/DDBJ whole genome shotgun (WGS) entry which is preliminary data.</text>
</comment>
<name>A0AAD8ND98_TARER</name>
<evidence type="ECO:0000313" key="1">
    <source>
        <dbReference type="EMBL" id="KAK1411570.1"/>
    </source>
</evidence>
<gene>
    <name evidence="1" type="ORF">QVD17_38120</name>
</gene>
<protein>
    <submittedName>
        <fullName evidence="1">Uncharacterized protein</fullName>
    </submittedName>
</protein>
<keyword evidence="2" id="KW-1185">Reference proteome</keyword>
<evidence type="ECO:0000313" key="2">
    <source>
        <dbReference type="Proteomes" id="UP001229421"/>
    </source>
</evidence>
<accession>A0AAD8ND98</accession>